<dbReference type="SUPFAM" id="SSF88946">
    <property type="entry name" value="Sigma2 domain of RNA polymerase sigma factors"/>
    <property type="match status" value="1"/>
</dbReference>
<dbReference type="InterPro" id="IPR013324">
    <property type="entry name" value="RNA_pol_sigma_r3/r4-like"/>
</dbReference>
<evidence type="ECO:0000256" key="5">
    <source>
        <dbReference type="ARBA" id="ARBA00023163"/>
    </source>
</evidence>
<dbReference type="InterPro" id="IPR039425">
    <property type="entry name" value="RNA_pol_sigma-70-like"/>
</dbReference>
<comment type="similarity">
    <text evidence="1 6">Belongs to the sigma-70 factor family. ECF subfamily.</text>
</comment>
<dbReference type="Gene3D" id="1.10.10.10">
    <property type="entry name" value="Winged helix-like DNA-binding domain superfamily/Winged helix DNA-binding domain"/>
    <property type="match status" value="1"/>
</dbReference>
<keyword evidence="10" id="KW-1185">Reference proteome</keyword>
<evidence type="ECO:0000259" key="7">
    <source>
        <dbReference type="Pfam" id="PF04542"/>
    </source>
</evidence>
<keyword evidence="3 6" id="KW-0731">Sigma factor</keyword>
<dbReference type="SUPFAM" id="SSF88659">
    <property type="entry name" value="Sigma3 and sigma4 domains of RNA polymerase sigma factors"/>
    <property type="match status" value="1"/>
</dbReference>
<dbReference type="CDD" id="cd06171">
    <property type="entry name" value="Sigma70_r4"/>
    <property type="match status" value="1"/>
</dbReference>
<evidence type="ECO:0000256" key="1">
    <source>
        <dbReference type="ARBA" id="ARBA00010641"/>
    </source>
</evidence>
<accession>A0ABP3FZJ4</accession>
<evidence type="ECO:0000313" key="10">
    <source>
        <dbReference type="Proteomes" id="UP001500782"/>
    </source>
</evidence>
<dbReference type="PANTHER" id="PTHR43133:SF8">
    <property type="entry name" value="RNA POLYMERASE SIGMA FACTOR HI_1459-RELATED"/>
    <property type="match status" value="1"/>
</dbReference>
<gene>
    <name evidence="9" type="ORF">GCM10008967_20540</name>
</gene>
<dbReference type="PANTHER" id="PTHR43133">
    <property type="entry name" value="RNA POLYMERASE ECF-TYPE SIGMA FACTO"/>
    <property type="match status" value="1"/>
</dbReference>
<dbReference type="RefSeq" id="WP_343798758.1">
    <property type="nucleotide sequence ID" value="NZ_BAAADJ010000021.1"/>
</dbReference>
<comment type="caution">
    <text evidence="9">The sequence shown here is derived from an EMBL/GenBank/DDBJ whole genome shotgun (WGS) entry which is preliminary data.</text>
</comment>
<name>A0ABP3FZJ4_9BACI</name>
<keyword evidence="2 6" id="KW-0805">Transcription regulation</keyword>
<dbReference type="NCBIfam" id="TIGR02937">
    <property type="entry name" value="sigma70-ECF"/>
    <property type="match status" value="1"/>
</dbReference>
<keyword evidence="4 6" id="KW-0238">DNA-binding</keyword>
<evidence type="ECO:0000256" key="6">
    <source>
        <dbReference type="RuleBase" id="RU000716"/>
    </source>
</evidence>
<dbReference type="Gene3D" id="1.10.1740.10">
    <property type="match status" value="1"/>
</dbReference>
<sequence>MSNKEIISQWFHEYSNDVYSFLVYYTGSTDVEDLVQEVFIKALKGLSTFKKEAQPKTWLIRIARNVAIDESRKRKSRAHHYSVPIHEWQEQGHELTPELMVDQQETKATLYQMIQSLKSNDRDVLILRGIKQLSVAETATILKWTESKVRSTYHRALQKLRKLQGGIQ</sequence>
<evidence type="ECO:0000256" key="3">
    <source>
        <dbReference type="ARBA" id="ARBA00023082"/>
    </source>
</evidence>
<organism evidence="9 10">
    <name type="scientific">Bacillus carboniphilus</name>
    <dbReference type="NCBI Taxonomy" id="86663"/>
    <lineage>
        <taxon>Bacteria</taxon>
        <taxon>Bacillati</taxon>
        <taxon>Bacillota</taxon>
        <taxon>Bacilli</taxon>
        <taxon>Bacillales</taxon>
        <taxon>Bacillaceae</taxon>
        <taxon>Bacillus</taxon>
    </lineage>
</organism>
<dbReference type="InterPro" id="IPR014284">
    <property type="entry name" value="RNA_pol_sigma-70_dom"/>
</dbReference>
<evidence type="ECO:0000256" key="2">
    <source>
        <dbReference type="ARBA" id="ARBA00023015"/>
    </source>
</evidence>
<evidence type="ECO:0000259" key="8">
    <source>
        <dbReference type="Pfam" id="PF08281"/>
    </source>
</evidence>
<reference evidence="10" key="1">
    <citation type="journal article" date="2019" name="Int. J. Syst. Evol. Microbiol.">
        <title>The Global Catalogue of Microorganisms (GCM) 10K type strain sequencing project: providing services to taxonomists for standard genome sequencing and annotation.</title>
        <authorList>
            <consortium name="The Broad Institute Genomics Platform"/>
            <consortium name="The Broad Institute Genome Sequencing Center for Infectious Disease"/>
            <person name="Wu L."/>
            <person name="Ma J."/>
        </authorList>
    </citation>
    <scope>NUCLEOTIDE SEQUENCE [LARGE SCALE GENOMIC DNA]</scope>
    <source>
        <strain evidence="10">JCM 9731</strain>
    </source>
</reference>
<dbReference type="Proteomes" id="UP001500782">
    <property type="component" value="Unassembled WGS sequence"/>
</dbReference>
<feature type="domain" description="RNA polymerase sigma-70 region 2" evidence="7">
    <location>
        <begin position="11"/>
        <end position="76"/>
    </location>
</feature>
<feature type="domain" description="RNA polymerase sigma factor 70 region 4 type 2" evidence="8">
    <location>
        <begin position="110"/>
        <end position="160"/>
    </location>
</feature>
<dbReference type="Pfam" id="PF08281">
    <property type="entry name" value="Sigma70_r4_2"/>
    <property type="match status" value="1"/>
</dbReference>
<dbReference type="InterPro" id="IPR013325">
    <property type="entry name" value="RNA_pol_sigma_r2"/>
</dbReference>
<evidence type="ECO:0000313" key="9">
    <source>
        <dbReference type="EMBL" id="GAA0329939.1"/>
    </source>
</evidence>
<protein>
    <recommendedName>
        <fullName evidence="6">RNA polymerase sigma factor</fullName>
    </recommendedName>
</protein>
<dbReference type="Pfam" id="PF04542">
    <property type="entry name" value="Sigma70_r2"/>
    <property type="match status" value="1"/>
</dbReference>
<dbReference type="PROSITE" id="PS01063">
    <property type="entry name" value="SIGMA70_ECF"/>
    <property type="match status" value="1"/>
</dbReference>
<dbReference type="InterPro" id="IPR000838">
    <property type="entry name" value="RNA_pol_sigma70_ECF_CS"/>
</dbReference>
<keyword evidence="5 6" id="KW-0804">Transcription</keyword>
<dbReference type="InterPro" id="IPR036388">
    <property type="entry name" value="WH-like_DNA-bd_sf"/>
</dbReference>
<dbReference type="InterPro" id="IPR007627">
    <property type="entry name" value="RNA_pol_sigma70_r2"/>
</dbReference>
<dbReference type="InterPro" id="IPR013249">
    <property type="entry name" value="RNA_pol_sigma70_r4_t2"/>
</dbReference>
<dbReference type="EMBL" id="BAAADJ010000021">
    <property type="protein sequence ID" value="GAA0329939.1"/>
    <property type="molecule type" value="Genomic_DNA"/>
</dbReference>
<evidence type="ECO:0000256" key="4">
    <source>
        <dbReference type="ARBA" id="ARBA00023125"/>
    </source>
</evidence>
<proteinExistence type="inferred from homology"/>